<keyword evidence="6" id="KW-0456">Lyase</keyword>
<dbReference type="InterPro" id="IPR011206">
    <property type="entry name" value="Citrate_lyase_beta/mcl1/mcl2"/>
</dbReference>
<dbReference type="Gene3D" id="3.20.20.60">
    <property type="entry name" value="Phosphoenolpyruvate-binding domains"/>
    <property type="match status" value="1"/>
</dbReference>
<dbReference type="SUPFAM" id="SSF51621">
    <property type="entry name" value="Phosphoenolpyruvate/pyruvate domain"/>
    <property type="match status" value="1"/>
</dbReference>
<protein>
    <submittedName>
        <fullName evidence="6">Citrate lyase subunit beta</fullName>
    </submittedName>
</protein>
<dbReference type="OrthoDB" id="9800547at2"/>
<comment type="similarity">
    <text evidence="2">Belongs to the HpcH/HpaI aldolase family.</text>
</comment>
<dbReference type="GO" id="GO:0016829">
    <property type="term" value="F:lyase activity"/>
    <property type="evidence" value="ECO:0007669"/>
    <property type="project" value="UniProtKB-KW"/>
</dbReference>
<proteinExistence type="inferred from homology"/>
<dbReference type="PANTHER" id="PTHR32308:SF0">
    <property type="entry name" value="HPCH_HPAI ALDOLASE_CITRATE LYASE DOMAIN-CONTAINING PROTEIN"/>
    <property type="match status" value="1"/>
</dbReference>
<dbReference type="InterPro" id="IPR005000">
    <property type="entry name" value="Aldolase/citrate-lyase_domain"/>
</dbReference>
<dbReference type="GO" id="GO:0000287">
    <property type="term" value="F:magnesium ion binding"/>
    <property type="evidence" value="ECO:0007669"/>
    <property type="project" value="TreeGrafter"/>
</dbReference>
<evidence type="ECO:0000256" key="3">
    <source>
        <dbReference type="ARBA" id="ARBA00022723"/>
    </source>
</evidence>
<dbReference type="InterPro" id="IPR040442">
    <property type="entry name" value="Pyrv_kinase-like_dom_sf"/>
</dbReference>
<dbReference type="InterPro" id="IPR015813">
    <property type="entry name" value="Pyrv/PenolPyrv_kinase-like_dom"/>
</dbReference>
<evidence type="ECO:0000256" key="4">
    <source>
        <dbReference type="ARBA" id="ARBA00022842"/>
    </source>
</evidence>
<dbReference type="PANTHER" id="PTHR32308">
    <property type="entry name" value="LYASE BETA SUBUNIT, PUTATIVE (AFU_ORTHOLOGUE AFUA_4G13030)-RELATED"/>
    <property type="match status" value="1"/>
</dbReference>
<keyword evidence="3" id="KW-0479">Metal-binding</keyword>
<dbReference type="eggNOG" id="COG2301">
    <property type="taxonomic scope" value="Bacteria"/>
</dbReference>
<evidence type="ECO:0000313" key="6">
    <source>
        <dbReference type="EMBL" id="EHJ60531.1"/>
    </source>
</evidence>
<comment type="cofactor">
    <cofactor evidence="1">
        <name>Mg(2+)</name>
        <dbReference type="ChEBI" id="CHEBI:18420"/>
    </cofactor>
</comment>
<evidence type="ECO:0000313" key="7">
    <source>
        <dbReference type="Proteomes" id="UP000004030"/>
    </source>
</evidence>
<organism evidence="6 7">
    <name type="scientific">Novosphingobium pentaromativorans US6-1</name>
    <dbReference type="NCBI Taxonomy" id="1088721"/>
    <lineage>
        <taxon>Bacteria</taxon>
        <taxon>Pseudomonadati</taxon>
        <taxon>Pseudomonadota</taxon>
        <taxon>Alphaproteobacteria</taxon>
        <taxon>Sphingomonadales</taxon>
        <taxon>Sphingomonadaceae</taxon>
        <taxon>Novosphingobium</taxon>
    </lineage>
</organism>
<feature type="domain" description="HpcH/HpaI aldolase/citrate lyase" evidence="5">
    <location>
        <begin position="19"/>
        <end position="250"/>
    </location>
</feature>
<keyword evidence="4" id="KW-0460">Magnesium</keyword>
<dbReference type="EMBL" id="AGFM01000037">
    <property type="protein sequence ID" value="EHJ60531.1"/>
    <property type="molecule type" value="Genomic_DNA"/>
</dbReference>
<evidence type="ECO:0000256" key="2">
    <source>
        <dbReference type="ARBA" id="ARBA00005568"/>
    </source>
</evidence>
<dbReference type="AlphaFoldDB" id="G6EDP3"/>
<dbReference type="Pfam" id="PF03328">
    <property type="entry name" value="HpcH_HpaI"/>
    <property type="match status" value="1"/>
</dbReference>
<dbReference type="Proteomes" id="UP000004030">
    <property type="component" value="Unassembled WGS sequence"/>
</dbReference>
<reference evidence="6 7" key="1">
    <citation type="journal article" date="2012" name="J. Bacteriol.">
        <title>Genome sequence of benzo(a)pyrene-degrading bacterium Novosphingobium pentaromativorans US6-1.</title>
        <authorList>
            <person name="Luo Y.R."/>
            <person name="Kang S.G."/>
            <person name="Kim S.J."/>
            <person name="Kim M.R."/>
            <person name="Li N."/>
            <person name="Lee J.H."/>
            <person name="Kwon K.K."/>
        </authorList>
    </citation>
    <scope>NUCLEOTIDE SEQUENCE [LARGE SCALE GENOMIC DNA]</scope>
    <source>
        <strain evidence="6 7">US6-1</strain>
    </source>
</reference>
<accession>G6EDP3</accession>
<dbReference type="PATRIC" id="fig|1088721.3.peg.2434"/>
<dbReference type="GO" id="GO:0006107">
    <property type="term" value="P:oxaloacetate metabolic process"/>
    <property type="evidence" value="ECO:0007669"/>
    <property type="project" value="TreeGrafter"/>
</dbReference>
<comment type="caution">
    <text evidence="6">The sequence shown here is derived from an EMBL/GenBank/DDBJ whole genome shotgun (WGS) entry which is preliminary data.</text>
</comment>
<evidence type="ECO:0000256" key="1">
    <source>
        <dbReference type="ARBA" id="ARBA00001946"/>
    </source>
</evidence>
<keyword evidence="7" id="KW-1185">Reference proteome</keyword>
<sequence length="327" mass="34712">MPLGHAAIAEGGSLKMKYRSWLVVPGSSEKRLGLAMGTGADVVVVDLADTVPDAARREARAMACEWLSVHRRNLLEHRQMGRWVRINALDSGLSRDDLLAVMPGAPDGIILPGATGPEAVRQLASEIYELEQANGIAANSVRIMPVAGDSPRGLFGMAQYLDTPHQRLFGLTWSAAGLGVAMGCSLLHGAEGERSDAARLVRAQTLLTAHASRTVAVDAPFERFEDDRGLARAAQQARADGFAGMFAIHPGQVATINAAFTPNGEELAQAREILALFSANPDQASLPHQGRMIDRTHLAIARQVIDAAGEGDNAAEGQRLSALLRPA</sequence>
<dbReference type="STRING" id="1088721.JI59_07760"/>
<evidence type="ECO:0000259" key="5">
    <source>
        <dbReference type="Pfam" id="PF03328"/>
    </source>
</evidence>
<dbReference type="PIRSF" id="PIRSF015582">
    <property type="entry name" value="Cit_lyase_B"/>
    <property type="match status" value="1"/>
</dbReference>
<dbReference type="KEGG" id="npn:JI59_07760"/>
<gene>
    <name evidence="6" type="ORF">NSU_2464</name>
</gene>
<name>G6EDP3_9SPHN</name>